<sequence>MFSLVWWVQHETIYVSSIQYCVLDPTTRYSLSYTHSCLVYTQ</sequence>
<organism evidence="1 2">
    <name type="scientific">Camellia lanceoleosa</name>
    <dbReference type="NCBI Taxonomy" id="1840588"/>
    <lineage>
        <taxon>Eukaryota</taxon>
        <taxon>Viridiplantae</taxon>
        <taxon>Streptophyta</taxon>
        <taxon>Embryophyta</taxon>
        <taxon>Tracheophyta</taxon>
        <taxon>Spermatophyta</taxon>
        <taxon>Magnoliopsida</taxon>
        <taxon>eudicotyledons</taxon>
        <taxon>Gunneridae</taxon>
        <taxon>Pentapetalae</taxon>
        <taxon>asterids</taxon>
        <taxon>Ericales</taxon>
        <taxon>Theaceae</taxon>
        <taxon>Camellia</taxon>
    </lineage>
</organism>
<reference evidence="1 2" key="1">
    <citation type="journal article" date="2022" name="Plant J.">
        <title>Chromosome-level genome of Camellia lanceoleosa provides a valuable resource for understanding genome evolution and self-incompatibility.</title>
        <authorList>
            <person name="Gong W."/>
            <person name="Xiao S."/>
            <person name="Wang L."/>
            <person name="Liao Z."/>
            <person name="Chang Y."/>
            <person name="Mo W."/>
            <person name="Hu G."/>
            <person name="Li W."/>
            <person name="Zhao G."/>
            <person name="Zhu H."/>
            <person name="Hu X."/>
            <person name="Ji K."/>
            <person name="Xiang X."/>
            <person name="Song Q."/>
            <person name="Yuan D."/>
            <person name="Jin S."/>
            <person name="Zhang L."/>
        </authorList>
    </citation>
    <scope>NUCLEOTIDE SEQUENCE [LARGE SCALE GENOMIC DNA]</scope>
    <source>
        <strain evidence="1">SQ_2022a</strain>
    </source>
</reference>
<proteinExistence type="predicted"/>
<dbReference type="Proteomes" id="UP001060215">
    <property type="component" value="Chromosome 15"/>
</dbReference>
<dbReference type="EMBL" id="CM045772">
    <property type="protein sequence ID" value="KAI7986625.1"/>
    <property type="molecule type" value="Genomic_DNA"/>
</dbReference>
<evidence type="ECO:0000313" key="2">
    <source>
        <dbReference type="Proteomes" id="UP001060215"/>
    </source>
</evidence>
<keyword evidence="2" id="KW-1185">Reference proteome</keyword>
<comment type="caution">
    <text evidence="1">The sequence shown here is derived from an EMBL/GenBank/DDBJ whole genome shotgun (WGS) entry which is preliminary data.</text>
</comment>
<accession>A0ACC0FD98</accession>
<gene>
    <name evidence="1" type="ORF">LOK49_LG14G00977</name>
</gene>
<evidence type="ECO:0000313" key="1">
    <source>
        <dbReference type="EMBL" id="KAI7986625.1"/>
    </source>
</evidence>
<name>A0ACC0FD98_9ERIC</name>
<protein>
    <submittedName>
        <fullName evidence="1">Uncharacterized protein</fullName>
    </submittedName>
</protein>